<dbReference type="InterPro" id="IPR003123">
    <property type="entry name" value="VPS9"/>
</dbReference>
<dbReference type="Proteomes" id="UP000054097">
    <property type="component" value="Unassembled WGS sequence"/>
</dbReference>
<feature type="compositionally biased region" description="Acidic residues" evidence="1">
    <location>
        <begin position="860"/>
        <end position="875"/>
    </location>
</feature>
<dbReference type="STRING" id="933852.A0A0C3BN79"/>
<name>A0A0C3BN79_SERVB</name>
<dbReference type="SUPFAM" id="SSF109993">
    <property type="entry name" value="VPS9 domain"/>
    <property type="match status" value="1"/>
</dbReference>
<protein>
    <recommendedName>
        <fullName evidence="2">VPS9 domain-containing protein</fullName>
    </recommendedName>
</protein>
<feature type="region of interest" description="Disordered" evidence="1">
    <location>
        <begin position="573"/>
        <end position="609"/>
    </location>
</feature>
<feature type="region of interest" description="Disordered" evidence="1">
    <location>
        <begin position="823"/>
        <end position="928"/>
    </location>
</feature>
<evidence type="ECO:0000259" key="2">
    <source>
        <dbReference type="PROSITE" id="PS51205"/>
    </source>
</evidence>
<feature type="compositionally biased region" description="Polar residues" evidence="1">
    <location>
        <begin position="89"/>
        <end position="99"/>
    </location>
</feature>
<sequence>MGTRKDPIPVSSLGRVQGIKLAQETNASQESLASHPLLSPPPSIHTPTAVSVSAASVAASQTSPTETNASGRPNSPKYVPYTPRHRVSTSHVTAQSSPPTLGASGGATPQLQFQNLIAAAQNAQLTSGSVGWAICEKLYQEGEAPEWEDIWTAVITNKATILLPLDQASPQDAITPDYVRDHVVYCAPPSSKVVPVVTLSGLRGQLCDNTLTLRSQLSTTSPQFQALVSPTSRVSALAALPPLPSPLIVPLKPEYPIFNVPAPHTDLPFPSQPQRKPQARPTLSTPRLNPFASLFGARASPATTPVSLPPVATDEQETKGTSTDVSVYIIQGRIVKKDVLKGIHASVKAELKEMLTGLPLWLVEKTLAFTAPLLPAIPSDVKKPLARQASSSTKPVIEPDMTDQNTASDSFQTFYFSLEEELRTKEQVSDGTEKKVEDSIAAEDRRFQMVERVERAICALFYDQLFRQKNSDDASHDEALASRVAALNMLDLGLEHLGIDVGKARNGVQLIVAEVGKVLQKLQDPSCRSPVDKAATIIAAHNVAVDGLSRLPPIRLKPEEEMENEPTPMAAHFKQNLSPRSPGFDAAEGSLPPLREESTVPSPEENAPESQLLYVPSEDPAQGPKSPTPVASDILLPFMIYSVVKSNPPELVSHLLYIQRYRMRACAGGEESFCLINLLAVVEFLENVDLGALGLADSARVLSVADLAPLPLSPAPFGDDNATSPISAAAKLRGRVNQQVEELAGSAGKVVFGVVDSSFSALRGLLSTPELPAAGQSPISATATSPPLIEQGPWNYQRPGFGLLRRGTEFTLASVTSSLPALHRVTTGGSRRTGGGEESGQMLIEVPSRPGSVKASYGNESDEGEEEASEDEDDQSEGHSGDEEQDIAKNADLNAARSDARSIRSFQSMMSAESRDRRAQVASASASAAGRMSLSDRLASVSVRGKLKDTNSVHAQSPSSKRASLLGVYTTSGVPATSSRPSSPSMSLRIAAPSDKFMDCQPGDLRISEVAELLQEYRRVVEGMRALNGFEE</sequence>
<feature type="region of interest" description="Disordered" evidence="1">
    <location>
        <begin position="1"/>
        <end position="104"/>
    </location>
</feature>
<feature type="region of interest" description="Disordered" evidence="1">
    <location>
        <begin position="773"/>
        <end position="793"/>
    </location>
</feature>
<organism evidence="3 4">
    <name type="scientific">Serendipita vermifera MAFF 305830</name>
    <dbReference type="NCBI Taxonomy" id="933852"/>
    <lineage>
        <taxon>Eukaryota</taxon>
        <taxon>Fungi</taxon>
        <taxon>Dikarya</taxon>
        <taxon>Basidiomycota</taxon>
        <taxon>Agaricomycotina</taxon>
        <taxon>Agaricomycetes</taxon>
        <taxon>Sebacinales</taxon>
        <taxon>Serendipitaceae</taxon>
        <taxon>Serendipita</taxon>
    </lineage>
</organism>
<feature type="compositionally biased region" description="Low complexity" evidence="1">
    <location>
        <begin position="49"/>
        <end position="60"/>
    </location>
</feature>
<dbReference type="PROSITE" id="PS51205">
    <property type="entry name" value="VPS9"/>
    <property type="match status" value="1"/>
</dbReference>
<feature type="region of interest" description="Disordered" evidence="1">
    <location>
        <begin position="300"/>
        <end position="319"/>
    </location>
</feature>
<dbReference type="PANTHER" id="PTHR23101:SF25">
    <property type="entry name" value="GTPASE-ACTIVATING PROTEIN AND VPS9 DOMAIN-CONTAINING PROTEIN 1"/>
    <property type="match status" value="1"/>
</dbReference>
<dbReference type="GO" id="GO:0031267">
    <property type="term" value="F:small GTPase binding"/>
    <property type="evidence" value="ECO:0007669"/>
    <property type="project" value="TreeGrafter"/>
</dbReference>
<dbReference type="Gene3D" id="1.20.1050.80">
    <property type="entry name" value="VPS9 domain"/>
    <property type="match status" value="1"/>
</dbReference>
<dbReference type="EMBL" id="KN824279">
    <property type="protein sequence ID" value="KIM32906.1"/>
    <property type="molecule type" value="Genomic_DNA"/>
</dbReference>
<feature type="compositionally biased region" description="Polar residues" evidence="1">
    <location>
        <begin position="61"/>
        <end position="73"/>
    </location>
</feature>
<dbReference type="InterPro" id="IPR045046">
    <property type="entry name" value="Vps9-like"/>
</dbReference>
<dbReference type="HOGENOM" id="CLU_009189_0_0_1"/>
<dbReference type="AlphaFoldDB" id="A0A0C3BN79"/>
<feature type="domain" description="VPS9" evidence="2">
    <location>
        <begin position="474"/>
        <end position="694"/>
    </location>
</feature>
<dbReference type="GO" id="GO:0016192">
    <property type="term" value="P:vesicle-mediated transport"/>
    <property type="evidence" value="ECO:0007669"/>
    <property type="project" value="InterPro"/>
</dbReference>
<reference evidence="3 4" key="1">
    <citation type="submission" date="2014-04" db="EMBL/GenBank/DDBJ databases">
        <authorList>
            <consortium name="DOE Joint Genome Institute"/>
            <person name="Kuo A."/>
            <person name="Zuccaro A."/>
            <person name="Kohler A."/>
            <person name="Nagy L.G."/>
            <person name="Floudas D."/>
            <person name="Copeland A."/>
            <person name="Barry K.W."/>
            <person name="Cichocki N."/>
            <person name="Veneault-Fourrey C."/>
            <person name="LaButti K."/>
            <person name="Lindquist E.A."/>
            <person name="Lipzen A."/>
            <person name="Lundell T."/>
            <person name="Morin E."/>
            <person name="Murat C."/>
            <person name="Sun H."/>
            <person name="Tunlid A."/>
            <person name="Henrissat B."/>
            <person name="Grigoriev I.V."/>
            <person name="Hibbett D.S."/>
            <person name="Martin F."/>
            <person name="Nordberg H.P."/>
            <person name="Cantor M.N."/>
            <person name="Hua S.X."/>
        </authorList>
    </citation>
    <scope>NUCLEOTIDE SEQUENCE [LARGE SCALE GENOMIC DNA]</scope>
    <source>
        <strain evidence="3 4">MAFF 305830</strain>
    </source>
</reference>
<dbReference type="GO" id="GO:0030139">
    <property type="term" value="C:endocytic vesicle"/>
    <property type="evidence" value="ECO:0007669"/>
    <property type="project" value="TreeGrafter"/>
</dbReference>
<keyword evidence="4" id="KW-1185">Reference proteome</keyword>
<reference evidence="4" key="2">
    <citation type="submission" date="2015-01" db="EMBL/GenBank/DDBJ databases">
        <title>Evolutionary Origins and Diversification of the Mycorrhizal Mutualists.</title>
        <authorList>
            <consortium name="DOE Joint Genome Institute"/>
            <consortium name="Mycorrhizal Genomics Consortium"/>
            <person name="Kohler A."/>
            <person name="Kuo A."/>
            <person name="Nagy L.G."/>
            <person name="Floudas D."/>
            <person name="Copeland A."/>
            <person name="Barry K.W."/>
            <person name="Cichocki N."/>
            <person name="Veneault-Fourrey C."/>
            <person name="LaButti K."/>
            <person name="Lindquist E.A."/>
            <person name="Lipzen A."/>
            <person name="Lundell T."/>
            <person name="Morin E."/>
            <person name="Murat C."/>
            <person name="Riley R."/>
            <person name="Ohm R."/>
            <person name="Sun H."/>
            <person name="Tunlid A."/>
            <person name="Henrissat B."/>
            <person name="Grigoriev I.V."/>
            <person name="Hibbett D.S."/>
            <person name="Martin F."/>
        </authorList>
    </citation>
    <scope>NUCLEOTIDE SEQUENCE [LARGE SCALE GENOMIC DNA]</scope>
    <source>
        <strain evidence="4">MAFF 305830</strain>
    </source>
</reference>
<dbReference type="InterPro" id="IPR037191">
    <property type="entry name" value="VPS9_dom_sf"/>
</dbReference>
<evidence type="ECO:0000313" key="4">
    <source>
        <dbReference type="Proteomes" id="UP000054097"/>
    </source>
</evidence>
<dbReference type="PANTHER" id="PTHR23101">
    <property type="entry name" value="RAB GDP/GTP EXCHANGE FACTOR"/>
    <property type="match status" value="1"/>
</dbReference>
<dbReference type="OrthoDB" id="10264848at2759"/>
<dbReference type="GO" id="GO:0005829">
    <property type="term" value="C:cytosol"/>
    <property type="evidence" value="ECO:0007669"/>
    <property type="project" value="TreeGrafter"/>
</dbReference>
<proteinExistence type="predicted"/>
<evidence type="ECO:0000313" key="3">
    <source>
        <dbReference type="EMBL" id="KIM32906.1"/>
    </source>
</evidence>
<gene>
    <name evidence="3" type="ORF">M408DRAFT_14499</name>
</gene>
<feature type="compositionally biased region" description="Basic and acidic residues" evidence="1">
    <location>
        <begin position="876"/>
        <end position="889"/>
    </location>
</feature>
<accession>A0A0C3BN79</accession>
<dbReference type="Pfam" id="PF02204">
    <property type="entry name" value="VPS9"/>
    <property type="match status" value="1"/>
</dbReference>
<dbReference type="GO" id="GO:0005085">
    <property type="term" value="F:guanyl-nucleotide exchange factor activity"/>
    <property type="evidence" value="ECO:0007669"/>
    <property type="project" value="InterPro"/>
</dbReference>
<evidence type="ECO:0000256" key="1">
    <source>
        <dbReference type="SAM" id="MobiDB-lite"/>
    </source>
</evidence>